<protein>
    <submittedName>
        <fullName evidence="1">Uncharacterized protein</fullName>
    </submittedName>
</protein>
<reference evidence="1 2" key="2">
    <citation type="submission" date="2009-02" db="EMBL/GenBank/DDBJ databases">
        <title>Draft genome sequence of Blautia hydrogenotrophica DSM 10507 (Ruminococcus hydrogenotrophicus DSM 10507).</title>
        <authorList>
            <person name="Sudarsanam P."/>
            <person name="Ley R."/>
            <person name="Guruge J."/>
            <person name="Turnbaugh P.J."/>
            <person name="Mahowald M."/>
            <person name="Liep D."/>
            <person name="Gordon J."/>
        </authorList>
    </citation>
    <scope>NUCLEOTIDE SEQUENCE [LARGE SCALE GENOMIC DNA]</scope>
    <source>
        <strain evidence="2">DSM 10507 / JCM 14656 / S5a33</strain>
    </source>
</reference>
<organism evidence="1 2">
    <name type="scientific">Blautia hydrogenotrophica (strain DSM 10507 / JCM 14656 / S5a33)</name>
    <name type="common">Ruminococcus hydrogenotrophicus</name>
    <dbReference type="NCBI Taxonomy" id="476272"/>
    <lineage>
        <taxon>Bacteria</taxon>
        <taxon>Bacillati</taxon>
        <taxon>Bacillota</taxon>
        <taxon>Clostridia</taxon>
        <taxon>Lachnospirales</taxon>
        <taxon>Lachnospiraceae</taxon>
        <taxon>Blautia</taxon>
    </lineage>
</organism>
<dbReference type="AlphaFoldDB" id="C0CPE5"/>
<dbReference type="Proteomes" id="UP000003100">
    <property type="component" value="Unassembled WGS sequence"/>
</dbReference>
<comment type="caution">
    <text evidence="1">The sequence shown here is derived from an EMBL/GenBank/DDBJ whole genome shotgun (WGS) entry which is preliminary data.</text>
</comment>
<dbReference type="EMBL" id="ACBZ01000152">
    <property type="protein sequence ID" value="EEG48342.1"/>
    <property type="molecule type" value="Genomic_DNA"/>
</dbReference>
<accession>C0CPE5</accession>
<dbReference type="HOGENOM" id="CLU_3132882_0_0_9"/>
<name>C0CPE5_BLAHS</name>
<evidence type="ECO:0000313" key="2">
    <source>
        <dbReference type="Proteomes" id="UP000003100"/>
    </source>
</evidence>
<sequence>MPPFYSWKGAQLIQMSVRKNIQVYFMLPVHGMAKRLTKSQKGKAASFTL</sequence>
<dbReference type="PATRIC" id="fig|476272.21.peg.876"/>
<proteinExistence type="predicted"/>
<keyword evidence="2" id="KW-1185">Reference proteome</keyword>
<gene>
    <name evidence="1" type="ORF">RUMHYD_02746</name>
</gene>
<evidence type="ECO:0000313" key="1">
    <source>
        <dbReference type="EMBL" id="EEG48342.1"/>
    </source>
</evidence>
<reference evidence="1 2" key="1">
    <citation type="submission" date="2009-01" db="EMBL/GenBank/DDBJ databases">
        <authorList>
            <person name="Fulton L."/>
            <person name="Clifton S."/>
            <person name="Fulton B."/>
            <person name="Xu J."/>
            <person name="Minx P."/>
            <person name="Pepin K.H."/>
            <person name="Johnson M."/>
            <person name="Bhonagiri V."/>
            <person name="Nash W.E."/>
            <person name="Mardis E.R."/>
            <person name="Wilson R.K."/>
        </authorList>
    </citation>
    <scope>NUCLEOTIDE SEQUENCE [LARGE SCALE GENOMIC DNA]</scope>
    <source>
        <strain evidence="2">DSM 10507 / JCM 14656 / S5a33</strain>
    </source>
</reference>